<comment type="caution">
    <text evidence="1">The sequence shown here is derived from an EMBL/GenBank/DDBJ whole genome shotgun (WGS) entry which is preliminary data.</text>
</comment>
<keyword evidence="2" id="KW-1185">Reference proteome</keyword>
<protein>
    <submittedName>
        <fullName evidence="1">Uncharacterized protein</fullName>
    </submittedName>
</protein>
<dbReference type="Proteomes" id="UP000269689">
    <property type="component" value="Unassembled WGS sequence"/>
</dbReference>
<proteinExistence type="predicted"/>
<sequence length="230" mass="26108">MTIWEHEEQLLADWSYVFENWRLETLINLLAWECGQNGNDIAEIDASGWPNELRVWQDSYLSNLAHKDPRIFQIARLQLSKLFSDLATGQVEPCDIPQEAWTFSKRFIQTDVPSKRGRFGDRLARDILIWEIFRGAEDVGKWSEKCFAAVASGYNAFENTVNYESLGFNYSAALFARCLSDELNNHPTLLESADSVPSPDLITSVLKKGNGDFGWIKHGDLLSNSTLLGQ</sequence>
<evidence type="ECO:0000313" key="1">
    <source>
        <dbReference type="EMBL" id="RPE66464.1"/>
    </source>
</evidence>
<gene>
    <name evidence="1" type="ORF">EDD53_2167</name>
</gene>
<name>A0A3N4V0M9_9RHOB</name>
<accession>A0A3N4V0M9</accession>
<reference evidence="1 2" key="1">
    <citation type="submission" date="2018-11" db="EMBL/GenBank/DDBJ databases">
        <title>Genomic Encyclopedia of Type Strains, Phase IV (KMG-IV): sequencing the most valuable type-strain genomes for metagenomic binning, comparative biology and taxonomic classification.</title>
        <authorList>
            <person name="Goeker M."/>
        </authorList>
    </citation>
    <scope>NUCLEOTIDE SEQUENCE [LARGE SCALE GENOMIC DNA]</scope>
    <source>
        <strain evidence="1 2">DSM 104731</strain>
    </source>
</reference>
<dbReference type="EMBL" id="RKQK01000003">
    <property type="protein sequence ID" value="RPE66464.1"/>
    <property type="molecule type" value="Genomic_DNA"/>
</dbReference>
<organism evidence="1 2">
    <name type="scientific">Pacificibacter maritimus</name>
    <dbReference type="NCBI Taxonomy" id="762213"/>
    <lineage>
        <taxon>Bacteria</taxon>
        <taxon>Pseudomonadati</taxon>
        <taxon>Pseudomonadota</taxon>
        <taxon>Alphaproteobacteria</taxon>
        <taxon>Rhodobacterales</taxon>
        <taxon>Roseobacteraceae</taxon>
        <taxon>Pacificibacter</taxon>
    </lineage>
</organism>
<dbReference type="RefSeq" id="WP_123793205.1">
    <property type="nucleotide sequence ID" value="NZ_RKQK01000003.1"/>
</dbReference>
<dbReference type="AlphaFoldDB" id="A0A3N4V0M9"/>
<evidence type="ECO:0000313" key="2">
    <source>
        <dbReference type="Proteomes" id="UP000269689"/>
    </source>
</evidence>